<dbReference type="PDB" id="7WHF">
    <property type="method" value="X-ray"/>
    <property type="resolution" value="2.10 A"/>
    <property type="chains" value="C/G=1-284"/>
</dbReference>
<feature type="binding site" evidence="2">
    <location>
        <position position="25"/>
    </location>
    <ligand>
        <name>Ca(2+)</name>
        <dbReference type="ChEBI" id="CHEBI:29108"/>
        <label>1</label>
    </ligand>
</feature>
<organism evidence="1">
    <name type="scientific">Candidatus Heimdallarchaeota archaeon LC_3</name>
    <dbReference type="NCBI Taxonomy" id="1841598"/>
    <lineage>
        <taxon>Archaea</taxon>
        <taxon>Promethearchaeati</taxon>
        <taxon>Candidatus Heimdallarchaeota</taxon>
    </lineage>
</organism>
<feature type="binding site" evidence="2">
    <location>
        <position position="133"/>
    </location>
    <ligand>
        <name>Ca(2+)</name>
        <dbReference type="ChEBI" id="CHEBI:29108"/>
        <label>5</label>
    </ligand>
</feature>
<feature type="binding site" evidence="2">
    <location>
        <position position="190"/>
    </location>
    <ligand>
        <name>Ca(2+)</name>
        <dbReference type="ChEBI" id="CHEBI:29108"/>
        <label>7</label>
    </ligand>
</feature>
<comment type="caution">
    <text evidence="1">The sequence shown here is derived from an EMBL/GenBank/DDBJ whole genome shotgun (WGS) entry which is preliminary data.</text>
</comment>
<feature type="binding site" evidence="2">
    <location>
        <position position="195"/>
    </location>
    <ligand>
        <name>Ca(2+)</name>
        <dbReference type="ChEBI" id="CHEBI:29108"/>
        <label>7</label>
    </ligand>
</feature>
<reference evidence="2" key="2">
    <citation type="journal article" date="2022" name="Commun. Biol.">
        <title>Structural and biochemical evidence for the emergence of a calcium-regulated actin cytoskeleton prior to eukaryogenesis.</title>
        <authorList>
            <person name="Akil C."/>
            <person name="Tran L.T."/>
            <person name="Orhant-Prioux M."/>
            <person name="Baskaran Y."/>
            <person name="Senju Y."/>
            <person name="Takeda S."/>
            <person name="Chotchuang P."/>
            <person name="Muengsaen D."/>
            <person name="Schulte A."/>
            <person name="Manser E."/>
            <person name="Blanchoin L."/>
            <person name="Robinson R.C."/>
        </authorList>
    </citation>
    <scope>X-RAY CRYSTALLOGRAPHY (2.10 ANGSTROMS) OF 1-284 IN COMPLEX WITH CA(2+)</scope>
</reference>
<accession>A0ACD6BA25</accession>
<feature type="binding site" evidence="2">
    <location>
        <position position="76"/>
    </location>
    <ligand>
        <name>Ca(2+)</name>
        <dbReference type="ChEBI" id="CHEBI:29108"/>
        <label>2</label>
    </ligand>
</feature>
<feature type="binding site" evidence="2">
    <location>
        <position position="138"/>
    </location>
    <ligand>
        <name>Ca(2+)</name>
        <dbReference type="ChEBI" id="CHEBI:29108"/>
        <label>5</label>
    </ligand>
</feature>
<feature type="binding site" evidence="2">
    <location>
        <position position="135"/>
    </location>
    <ligand>
        <name>Ca(2+)</name>
        <dbReference type="ChEBI" id="CHEBI:29108"/>
        <label>5</label>
    </ligand>
</feature>
<feature type="binding site" evidence="2">
    <location>
        <position position="120"/>
    </location>
    <ligand>
        <name>Ca(2+)</name>
        <dbReference type="ChEBI" id="CHEBI:29108"/>
        <label>4</label>
    </ligand>
</feature>
<feature type="binding site" evidence="2">
    <location>
        <position position="222"/>
    </location>
    <ligand>
        <name>Ca(2+)</name>
        <dbReference type="ChEBI" id="CHEBI:29108"/>
        <label>4</label>
    </ligand>
</feature>
<feature type="binding site" evidence="2">
    <location>
        <position position="72"/>
    </location>
    <ligand>
        <name>Ca(2+)</name>
        <dbReference type="ChEBI" id="CHEBI:29108"/>
        <label>2</label>
    </ligand>
</feature>
<feature type="binding site" evidence="2">
    <location>
        <position position="105"/>
    </location>
    <ligand>
        <name>Ca(2+)</name>
        <dbReference type="ChEBI" id="CHEBI:29108"/>
        <label>1</label>
    </ligand>
</feature>
<feature type="binding site" evidence="2">
    <location>
        <position position="155"/>
    </location>
    <ligand>
        <name>Ca(2+)</name>
        <dbReference type="ChEBI" id="CHEBI:29108"/>
        <label>6</label>
    </ligand>
</feature>
<feature type="binding site" evidence="2">
    <location>
        <position position="156"/>
    </location>
    <ligand>
        <name>Ca(2+)</name>
        <dbReference type="ChEBI" id="CHEBI:29108"/>
        <label>6</label>
    </ligand>
</feature>
<keyword evidence="2" id="KW-0002">3D-structure</keyword>
<name>A0ACD6BA25_9ARCH</name>
<protein>
    <submittedName>
        <fullName evidence="1">Uncharacterized protein</fullName>
    </submittedName>
</protein>
<feature type="binding site" evidence="2">
    <location>
        <position position="104"/>
    </location>
    <ligand>
        <name>Ca(2+)</name>
        <dbReference type="ChEBI" id="CHEBI:29108"/>
        <label>1</label>
    </ligand>
</feature>
<reference evidence="1" key="1">
    <citation type="journal article" date="2017" name="Nature">
        <title>Asgard archaea illuminate the origin of eukaryotic cellular complexity.</title>
        <authorList>
            <person name="Zaremba-Niedzwiedzka K."/>
            <person name="Caceres E.F."/>
            <person name="Saw J.H."/>
            <person name="Backstrom D."/>
            <person name="Juzokaite L."/>
            <person name="Vancaester E."/>
            <person name="Seitz K.W."/>
            <person name="Anantharaman K."/>
            <person name="Starnawski P."/>
            <person name="Kjeldsen K.U."/>
            <person name="Scott M.B."/>
            <person name="Nunoura T."/>
            <person name="Banfield J.F."/>
            <person name="Schramm A."/>
            <person name="Baker B.J."/>
            <person name="Spang A."/>
            <person name="Ettema T.J.G."/>
        </authorList>
    </citation>
    <scope>NUCLEOTIDE SEQUENCE</scope>
    <source>
        <strain evidence="1">LC_3</strain>
    </source>
</reference>
<feature type="binding site" evidence="2">
    <location>
        <position position="130"/>
    </location>
    <ligand>
        <name>Ca(2+)</name>
        <dbReference type="ChEBI" id="CHEBI:29108"/>
        <label>5</label>
    </ligand>
</feature>
<evidence type="ECO:0000313" key="1">
    <source>
        <dbReference type="EMBL" id="OLS25976.1"/>
    </source>
</evidence>
<evidence type="ECO:0007829" key="2">
    <source>
        <dbReference type="PDB" id="7WHF"/>
    </source>
</evidence>
<keyword evidence="2" id="KW-0479">Metal-binding</keyword>
<gene>
    <name evidence="1" type="ORF">HeimC3_12500</name>
</gene>
<feature type="binding site" evidence="2">
    <location>
        <position position="81"/>
    </location>
    <ligand>
        <name>Ca(2+)</name>
        <dbReference type="ChEBI" id="CHEBI:29108"/>
        <label>3</label>
    </ligand>
</feature>
<feature type="binding site" evidence="2">
    <location>
        <position position="78"/>
    </location>
    <ligand>
        <name>Ca(2+)</name>
        <dbReference type="ChEBI" id="CHEBI:29108"/>
        <label>2</label>
    </ligand>
</feature>
<feature type="binding site" evidence="2">
    <location>
        <position position="24"/>
    </location>
    <ligand>
        <name>Ca(2+)</name>
        <dbReference type="ChEBI" id="CHEBI:29108"/>
        <label>1</label>
    </ligand>
</feature>
<feature type="binding site" evidence="2">
    <location>
        <position position="79"/>
    </location>
    <ligand>
        <name>Ca(2+)</name>
        <dbReference type="ChEBI" id="CHEBI:29108"/>
        <label>3</label>
    </ligand>
</feature>
<feature type="binding site" evidence="2">
    <location>
        <position position="178"/>
    </location>
    <ligand>
        <name>Ca(2+)</name>
        <dbReference type="ChEBI" id="CHEBI:29108"/>
        <label>6</label>
    </ligand>
</feature>
<feature type="binding site" evidence="2">
    <location>
        <position position="139"/>
    </location>
    <ligand>
        <name>Ca(2+)</name>
        <dbReference type="ChEBI" id="CHEBI:29108"/>
        <label>5</label>
    </ligand>
</feature>
<feature type="binding site" evidence="2">
    <location>
        <position position="60"/>
    </location>
    <ligand>
        <name>Ca(2+)</name>
        <dbReference type="ChEBI" id="CHEBI:29108"/>
        <label>1</label>
    </ligand>
</feature>
<proteinExistence type="evidence at protein level"/>
<accession>A0A1Q9NVH4</accession>
<feature type="binding site" evidence="2">
    <location>
        <position position="121"/>
    </location>
    <ligand>
        <name>Ca(2+)</name>
        <dbReference type="ChEBI" id="CHEBI:29108"/>
        <label>4</label>
    </ligand>
</feature>
<dbReference type="EMBL" id="MDVS01000020">
    <property type="protein sequence ID" value="OLS25976.1"/>
    <property type="molecule type" value="Genomic_DNA"/>
</dbReference>
<keyword evidence="2" id="KW-0106">Calcium</keyword>
<feature type="binding site" evidence="2">
    <location>
        <position position="128"/>
    </location>
    <ligand>
        <name>Ca(2+)</name>
        <dbReference type="ChEBI" id="CHEBI:29108"/>
        <label>5</label>
    </ligand>
</feature>
<sequence length="284" mass="31976">MVKVLHVQGKKLKEVQSPYNFLNGDVYVIDDSKKPDGSDKDPVDSPKVYIWLGSKAYADDRGVGAWAAKMLDKENQAIDIDTEVEGKESAEFKTIVDFSVVEGDTPGFLKHVEVNFQDVDYEMYRVYDTDLSDGSSSDDIEIDPVPLSKNSLKSEDVFVIDGWNDIYVWIGSKSQVGEKAAGNRLARKLDTERKRTPMVYTVNEGLEPNGFFEFLEKLEQEDPKKQMKDDRTDPGTHEITQAADDNLGKEQMLGSLAKGKKIVTKEAEKDKLKKKGFFGRLFGR</sequence>